<gene>
    <name evidence="2" type="ORF">SAMN05216249_102223</name>
</gene>
<proteinExistence type="predicted"/>
<evidence type="ECO:0000256" key="1">
    <source>
        <dbReference type="SAM" id="Phobius"/>
    </source>
</evidence>
<organism evidence="2 3">
    <name type="scientific">Acetitomaculum ruminis DSM 5522</name>
    <dbReference type="NCBI Taxonomy" id="1120918"/>
    <lineage>
        <taxon>Bacteria</taxon>
        <taxon>Bacillati</taxon>
        <taxon>Bacillota</taxon>
        <taxon>Clostridia</taxon>
        <taxon>Lachnospirales</taxon>
        <taxon>Lachnospiraceae</taxon>
        <taxon>Acetitomaculum</taxon>
    </lineage>
</organism>
<keyword evidence="3" id="KW-1185">Reference proteome</keyword>
<dbReference type="EMBL" id="FOJY01000002">
    <property type="protein sequence ID" value="SFA80359.1"/>
    <property type="molecule type" value="Genomic_DNA"/>
</dbReference>
<keyword evidence="1" id="KW-1133">Transmembrane helix</keyword>
<evidence type="ECO:0000313" key="2">
    <source>
        <dbReference type="EMBL" id="SFA80359.1"/>
    </source>
</evidence>
<dbReference type="RefSeq" id="WP_177205537.1">
    <property type="nucleotide sequence ID" value="NZ_FOJY01000002.1"/>
</dbReference>
<accession>A0A1I0VV85</accession>
<dbReference type="STRING" id="1120918.SAMN05216249_102223"/>
<feature type="transmembrane region" description="Helical" evidence="1">
    <location>
        <begin position="40"/>
        <end position="59"/>
    </location>
</feature>
<reference evidence="2 3" key="1">
    <citation type="submission" date="2016-10" db="EMBL/GenBank/DDBJ databases">
        <authorList>
            <person name="de Groot N.N."/>
        </authorList>
    </citation>
    <scope>NUCLEOTIDE SEQUENCE [LARGE SCALE GENOMIC DNA]</scope>
    <source>
        <strain evidence="2 3">DSM 5522</strain>
    </source>
</reference>
<evidence type="ECO:0000313" key="3">
    <source>
        <dbReference type="Proteomes" id="UP000198838"/>
    </source>
</evidence>
<keyword evidence="1" id="KW-0812">Transmembrane</keyword>
<dbReference type="AlphaFoldDB" id="A0A1I0VV85"/>
<name>A0A1I0VV85_9FIRM</name>
<dbReference type="Proteomes" id="UP000198838">
    <property type="component" value="Unassembled WGS sequence"/>
</dbReference>
<sequence length="91" mass="10130">MKKVKRIGAISLIVVLLALYVSCIIFALIGSELAINLLKISIYSTIVLPVLLYLCMMFIKMGKNRNNLLNDAIKTNSQSNEKSDKKNNNGE</sequence>
<protein>
    <submittedName>
        <fullName evidence="2">Uncharacterized protein</fullName>
    </submittedName>
</protein>
<keyword evidence="1" id="KW-0472">Membrane</keyword>
<feature type="transmembrane region" description="Helical" evidence="1">
    <location>
        <begin position="7"/>
        <end position="28"/>
    </location>
</feature>